<dbReference type="AlphaFoldDB" id="A0AAV1GN11"/>
<feature type="compositionally biased region" description="Basic residues" evidence="1">
    <location>
        <begin position="9"/>
        <end position="24"/>
    </location>
</feature>
<sequence length="137" mass="15531">MDDTLGGRWKPHICNKSFSGRKKRAPENTDLNTSTTETQDQEPQNTRASGWGTNTDHLPGGVTPRRRHIDDDRINISAPRLAGEENSLKRKNQDSICRPDRIEIHRETSNHTQRNQIHGVNASLWDTIRTRGPGTKT</sequence>
<evidence type="ECO:0000256" key="1">
    <source>
        <dbReference type="SAM" id="MobiDB-lite"/>
    </source>
</evidence>
<accession>A0AAV1GN11</accession>
<gene>
    <name evidence="2" type="ORF">XNOV1_A031633</name>
</gene>
<feature type="compositionally biased region" description="Polar residues" evidence="1">
    <location>
        <begin position="29"/>
        <end position="56"/>
    </location>
</feature>
<proteinExistence type="predicted"/>
<keyword evidence="3" id="KW-1185">Reference proteome</keyword>
<reference evidence="2" key="1">
    <citation type="submission" date="2023-08" db="EMBL/GenBank/DDBJ databases">
        <authorList>
            <person name="Alioto T."/>
            <person name="Alioto T."/>
            <person name="Gomez Garrido J."/>
        </authorList>
    </citation>
    <scope>NUCLEOTIDE SEQUENCE</scope>
</reference>
<name>A0AAV1GN11_XYRNO</name>
<dbReference type="EMBL" id="OY660878">
    <property type="protein sequence ID" value="CAJ1074848.1"/>
    <property type="molecule type" value="Genomic_DNA"/>
</dbReference>
<dbReference type="Proteomes" id="UP001178508">
    <property type="component" value="Chromosome 15"/>
</dbReference>
<feature type="region of interest" description="Disordered" evidence="1">
    <location>
        <begin position="1"/>
        <end position="72"/>
    </location>
</feature>
<protein>
    <submittedName>
        <fullName evidence="2">Uncharacterized protein</fullName>
    </submittedName>
</protein>
<evidence type="ECO:0000313" key="3">
    <source>
        <dbReference type="Proteomes" id="UP001178508"/>
    </source>
</evidence>
<organism evidence="2 3">
    <name type="scientific">Xyrichtys novacula</name>
    <name type="common">Pearly razorfish</name>
    <name type="synonym">Hemipteronotus novacula</name>
    <dbReference type="NCBI Taxonomy" id="13765"/>
    <lineage>
        <taxon>Eukaryota</taxon>
        <taxon>Metazoa</taxon>
        <taxon>Chordata</taxon>
        <taxon>Craniata</taxon>
        <taxon>Vertebrata</taxon>
        <taxon>Euteleostomi</taxon>
        <taxon>Actinopterygii</taxon>
        <taxon>Neopterygii</taxon>
        <taxon>Teleostei</taxon>
        <taxon>Neoteleostei</taxon>
        <taxon>Acanthomorphata</taxon>
        <taxon>Eupercaria</taxon>
        <taxon>Labriformes</taxon>
        <taxon>Labridae</taxon>
        <taxon>Xyrichtys</taxon>
    </lineage>
</organism>
<evidence type="ECO:0000313" key="2">
    <source>
        <dbReference type="EMBL" id="CAJ1074848.1"/>
    </source>
</evidence>